<accession>A0ACD3A7L0</accession>
<gene>
    <name evidence="1" type="ORF">BDN72DRAFT_965056</name>
</gene>
<dbReference type="Proteomes" id="UP000308600">
    <property type="component" value="Unassembled WGS sequence"/>
</dbReference>
<organism evidence="1 2">
    <name type="scientific">Pluteus cervinus</name>
    <dbReference type="NCBI Taxonomy" id="181527"/>
    <lineage>
        <taxon>Eukaryota</taxon>
        <taxon>Fungi</taxon>
        <taxon>Dikarya</taxon>
        <taxon>Basidiomycota</taxon>
        <taxon>Agaricomycotina</taxon>
        <taxon>Agaricomycetes</taxon>
        <taxon>Agaricomycetidae</taxon>
        <taxon>Agaricales</taxon>
        <taxon>Pluteineae</taxon>
        <taxon>Pluteaceae</taxon>
        <taxon>Pluteus</taxon>
    </lineage>
</organism>
<evidence type="ECO:0000313" key="1">
    <source>
        <dbReference type="EMBL" id="TFK61626.1"/>
    </source>
</evidence>
<evidence type="ECO:0000313" key="2">
    <source>
        <dbReference type="Proteomes" id="UP000308600"/>
    </source>
</evidence>
<keyword evidence="2" id="KW-1185">Reference proteome</keyword>
<reference evidence="1 2" key="1">
    <citation type="journal article" date="2019" name="Nat. Ecol. Evol.">
        <title>Megaphylogeny resolves global patterns of mushroom evolution.</title>
        <authorList>
            <person name="Varga T."/>
            <person name="Krizsan K."/>
            <person name="Foldi C."/>
            <person name="Dima B."/>
            <person name="Sanchez-Garcia M."/>
            <person name="Sanchez-Ramirez S."/>
            <person name="Szollosi G.J."/>
            <person name="Szarkandi J.G."/>
            <person name="Papp V."/>
            <person name="Albert L."/>
            <person name="Andreopoulos W."/>
            <person name="Angelini C."/>
            <person name="Antonin V."/>
            <person name="Barry K.W."/>
            <person name="Bougher N.L."/>
            <person name="Buchanan P."/>
            <person name="Buyck B."/>
            <person name="Bense V."/>
            <person name="Catcheside P."/>
            <person name="Chovatia M."/>
            <person name="Cooper J."/>
            <person name="Damon W."/>
            <person name="Desjardin D."/>
            <person name="Finy P."/>
            <person name="Geml J."/>
            <person name="Haridas S."/>
            <person name="Hughes K."/>
            <person name="Justo A."/>
            <person name="Karasinski D."/>
            <person name="Kautmanova I."/>
            <person name="Kiss B."/>
            <person name="Kocsube S."/>
            <person name="Kotiranta H."/>
            <person name="LaButti K.M."/>
            <person name="Lechner B.E."/>
            <person name="Liimatainen K."/>
            <person name="Lipzen A."/>
            <person name="Lukacs Z."/>
            <person name="Mihaltcheva S."/>
            <person name="Morgado L.N."/>
            <person name="Niskanen T."/>
            <person name="Noordeloos M.E."/>
            <person name="Ohm R.A."/>
            <person name="Ortiz-Santana B."/>
            <person name="Ovrebo C."/>
            <person name="Racz N."/>
            <person name="Riley R."/>
            <person name="Savchenko A."/>
            <person name="Shiryaev A."/>
            <person name="Soop K."/>
            <person name="Spirin V."/>
            <person name="Szebenyi C."/>
            <person name="Tomsovsky M."/>
            <person name="Tulloss R.E."/>
            <person name="Uehling J."/>
            <person name="Grigoriev I.V."/>
            <person name="Vagvolgyi C."/>
            <person name="Papp T."/>
            <person name="Martin F.M."/>
            <person name="Miettinen O."/>
            <person name="Hibbett D.S."/>
            <person name="Nagy L.G."/>
        </authorList>
    </citation>
    <scope>NUCLEOTIDE SEQUENCE [LARGE SCALE GENOMIC DNA]</scope>
    <source>
        <strain evidence="1 2">NL-1719</strain>
    </source>
</reference>
<protein>
    <submittedName>
        <fullName evidence="1">DAO-domain-containing protein</fullName>
    </submittedName>
</protein>
<proteinExistence type="predicted"/>
<sequence length="905" mass="98778">MPLLRSVFSRRTLFYLTTGTLVTTGGGYYYLNSGPSYPQTTEKTRRPPPPWIPPSRNDMLNELRRWDSNSKKSVVNDKEGEAADDDEEGVFDLLIVGGGATGAGVAVDAATRGLRVALVERDDFGSGTSSKSTKLVHGGVRYLQKAVFELDYDQYKLVREALHERRIFLHTAPYLSAMLPIMLPIYKYWQVPYYWAGCKLYDLLAGKENMETSYLMSKGKALETFPMLKSDGLVGAVVYYDGQHNDSRMNIALVMTAVKHSAVAANYCEVTSLKKNDDGKLIGARVRDTITGKEWDVRSKGIINATGPYADTLLSLDNPTHKPIVQPSSGVHITLPNYYSPRKMGLLDPATSDGRVIFFLPWQGNTIAGTTDTPDKVTREEPRATEDEIRWVLDEVRRYLSPDIRVRRGDVLSAWSGLRPLVRNPEVTEGGGTQGLVRSHVVHVSPSGLVTIAGGKWTTYRKMAEECVDEAVKTFALQGKVKALGKGEAGLGCVTEDVRLVGSDGWSRNMFIGLIQRFGLETDIAKHLSDNYGDRAWTVCEFAKPTEKNWPLHGVRLHNSYPFIEAEVHYALKHEYAHTPIDILGRRTRLAFLNAYAALEALPRVVEIMGDELGWGYGERRRKTEEAVRWLGVMGLGVSAPTPTSSPESPRRIGDVEREYGVHLDPKVSTHRGQVERTLWKCSDAVWEVVGWTKDPKKVVGVVGGWLSGVRGGGGGGGGGKGGYGVLSRSKFELGEVVVLKEAFERRAERLSTTTTMGANATTTTTTKTTTATGMTGTSSKESELGDGVTTTTTTTTTVPILVLPTSQILDTLKEVLGFGYEQVSRKDLKYVLEEVGVRGSEVDFDEFVEICGNLKDVALVPSAARSKSQQSTSTGGGGGAVSGSGKQGKSRRGVIPVEKSGGGV</sequence>
<dbReference type="EMBL" id="ML208642">
    <property type="protein sequence ID" value="TFK61626.1"/>
    <property type="molecule type" value="Genomic_DNA"/>
</dbReference>
<name>A0ACD3A7L0_9AGAR</name>